<name>A0AAD8ESA8_DIPPU</name>
<evidence type="ECO:0000313" key="3">
    <source>
        <dbReference type="EMBL" id="KAJ9601330.1"/>
    </source>
</evidence>
<dbReference type="AlphaFoldDB" id="A0AAD8ESA8"/>
<gene>
    <name evidence="3" type="ORF">L9F63_000511</name>
</gene>
<protein>
    <recommendedName>
        <fullName evidence="2">C-type lectin domain-containing protein</fullName>
    </recommendedName>
</protein>
<dbReference type="Gene3D" id="3.10.100.10">
    <property type="entry name" value="Mannose-Binding Protein A, subunit A"/>
    <property type="match status" value="2"/>
</dbReference>
<dbReference type="PROSITE" id="PS50041">
    <property type="entry name" value="C_TYPE_LECTIN_2"/>
    <property type="match status" value="1"/>
</dbReference>
<proteinExistence type="predicted"/>
<feature type="signal peptide" evidence="1">
    <location>
        <begin position="1"/>
        <end position="22"/>
    </location>
</feature>
<dbReference type="EMBL" id="JASPKZ010000022">
    <property type="protein sequence ID" value="KAJ9601330.1"/>
    <property type="molecule type" value="Genomic_DNA"/>
</dbReference>
<dbReference type="SMART" id="SM00034">
    <property type="entry name" value="CLECT"/>
    <property type="match status" value="1"/>
</dbReference>
<evidence type="ECO:0000259" key="2">
    <source>
        <dbReference type="PROSITE" id="PS50041"/>
    </source>
</evidence>
<accession>A0AAD8ESA8</accession>
<dbReference type="CDD" id="cd00037">
    <property type="entry name" value="CLECT"/>
    <property type="match status" value="1"/>
</dbReference>
<dbReference type="PANTHER" id="PTHR22803">
    <property type="entry name" value="MANNOSE, PHOSPHOLIPASE, LECTIN RECEPTOR RELATED"/>
    <property type="match status" value="1"/>
</dbReference>
<organism evidence="3 4">
    <name type="scientific">Diploptera punctata</name>
    <name type="common">Pacific beetle cockroach</name>
    <dbReference type="NCBI Taxonomy" id="6984"/>
    <lineage>
        <taxon>Eukaryota</taxon>
        <taxon>Metazoa</taxon>
        <taxon>Ecdysozoa</taxon>
        <taxon>Arthropoda</taxon>
        <taxon>Hexapoda</taxon>
        <taxon>Insecta</taxon>
        <taxon>Pterygota</taxon>
        <taxon>Neoptera</taxon>
        <taxon>Polyneoptera</taxon>
        <taxon>Dictyoptera</taxon>
        <taxon>Blattodea</taxon>
        <taxon>Blaberoidea</taxon>
        <taxon>Blaberidae</taxon>
        <taxon>Diplopterinae</taxon>
        <taxon>Diploptera</taxon>
    </lineage>
</organism>
<reference evidence="3" key="1">
    <citation type="journal article" date="2023" name="IScience">
        <title>Live-bearing cockroach genome reveals convergent evolutionary mechanisms linked to viviparity in insects and beyond.</title>
        <authorList>
            <person name="Fouks B."/>
            <person name="Harrison M.C."/>
            <person name="Mikhailova A.A."/>
            <person name="Marchal E."/>
            <person name="English S."/>
            <person name="Carruthers M."/>
            <person name="Jennings E.C."/>
            <person name="Chiamaka E.L."/>
            <person name="Frigard R.A."/>
            <person name="Pippel M."/>
            <person name="Attardo G.M."/>
            <person name="Benoit J.B."/>
            <person name="Bornberg-Bauer E."/>
            <person name="Tobe S.S."/>
        </authorList>
    </citation>
    <scope>NUCLEOTIDE SEQUENCE</scope>
    <source>
        <strain evidence="3">Stay&amp;Tobe</strain>
    </source>
</reference>
<feature type="chain" id="PRO_5042280454" description="C-type lectin domain-containing protein" evidence="1">
    <location>
        <begin position="23"/>
        <end position="415"/>
    </location>
</feature>
<keyword evidence="1" id="KW-0732">Signal</keyword>
<sequence length="415" mass="45821">MMELRALLALVLIKYSFVLCNSESQCSSQQSSDMFFSISSYKNQSGHWVAKVVLEHDDISGTGHGNSNKGLWDVNVQQTRKKCNGQQSVQIIATIAGPPAVAPPGYEYFSGTGYYKFHKAPNTWDAARKICEQEGGHLAVINSEEESKVIQKYLETAPKLENAIHNDYAFVGFHDRFIEGEYVTVFGTSLESTGFTRWSGVGQPDNAGGNENCGSVHRNGGLNDIPCIIMMKLRALLTLVLIKYSFALCNSESQCSSVQSSDLLFSVSSYKNRTGHWVTKVVLEHDDISGTGHGNSNKGLLDVNVQQTRKKCNGKQSVQIIATIAGPPAVASPGYEYFSGIGYYKFHKTPKTWDGARKKCEQEGGHLAIINSEEESKLIQKYLETAPKLQNTTHNAFAFVGFHDRFIEGEYLTVL</sequence>
<evidence type="ECO:0000256" key="1">
    <source>
        <dbReference type="SAM" id="SignalP"/>
    </source>
</evidence>
<keyword evidence="4" id="KW-1185">Reference proteome</keyword>
<comment type="caution">
    <text evidence="3">The sequence shown here is derived from an EMBL/GenBank/DDBJ whole genome shotgun (WGS) entry which is preliminary data.</text>
</comment>
<dbReference type="Pfam" id="PF00059">
    <property type="entry name" value="Lectin_C"/>
    <property type="match status" value="2"/>
</dbReference>
<reference evidence="3" key="2">
    <citation type="submission" date="2023-05" db="EMBL/GenBank/DDBJ databases">
        <authorList>
            <person name="Fouks B."/>
        </authorList>
    </citation>
    <scope>NUCLEOTIDE SEQUENCE</scope>
    <source>
        <strain evidence="3">Stay&amp;Tobe</strain>
        <tissue evidence="3">Testes</tissue>
    </source>
</reference>
<dbReference type="InterPro" id="IPR016187">
    <property type="entry name" value="CTDL_fold"/>
</dbReference>
<feature type="non-terminal residue" evidence="3">
    <location>
        <position position="1"/>
    </location>
</feature>
<dbReference type="SUPFAM" id="SSF56436">
    <property type="entry name" value="C-type lectin-like"/>
    <property type="match status" value="2"/>
</dbReference>
<dbReference type="Proteomes" id="UP001233999">
    <property type="component" value="Unassembled WGS sequence"/>
</dbReference>
<dbReference type="InterPro" id="IPR016186">
    <property type="entry name" value="C-type_lectin-like/link_sf"/>
</dbReference>
<dbReference type="InterPro" id="IPR001304">
    <property type="entry name" value="C-type_lectin-like"/>
</dbReference>
<feature type="domain" description="C-type lectin" evidence="2">
    <location>
        <begin position="109"/>
        <end position="227"/>
    </location>
</feature>
<evidence type="ECO:0000313" key="4">
    <source>
        <dbReference type="Proteomes" id="UP001233999"/>
    </source>
</evidence>
<dbReference type="InterPro" id="IPR050111">
    <property type="entry name" value="C-type_lectin/snaclec_domain"/>
</dbReference>